<dbReference type="AlphaFoldDB" id="A0A922LBS0"/>
<organism evidence="1 2">
    <name type="scientific">Dermatophagoides farinae</name>
    <name type="common">American house dust mite</name>
    <dbReference type="NCBI Taxonomy" id="6954"/>
    <lineage>
        <taxon>Eukaryota</taxon>
        <taxon>Metazoa</taxon>
        <taxon>Ecdysozoa</taxon>
        <taxon>Arthropoda</taxon>
        <taxon>Chelicerata</taxon>
        <taxon>Arachnida</taxon>
        <taxon>Acari</taxon>
        <taxon>Acariformes</taxon>
        <taxon>Sarcoptiformes</taxon>
        <taxon>Astigmata</taxon>
        <taxon>Psoroptidia</taxon>
        <taxon>Analgoidea</taxon>
        <taxon>Pyroglyphidae</taxon>
        <taxon>Dermatophagoidinae</taxon>
        <taxon>Dermatophagoides</taxon>
    </lineage>
</organism>
<accession>A0A922LBS0</accession>
<evidence type="ECO:0000313" key="1">
    <source>
        <dbReference type="EMBL" id="KAH9528207.1"/>
    </source>
</evidence>
<keyword evidence="2" id="KW-1185">Reference proteome</keyword>
<dbReference type="Proteomes" id="UP000790347">
    <property type="component" value="Unassembled WGS sequence"/>
</dbReference>
<reference evidence="1" key="1">
    <citation type="submission" date="2013-05" db="EMBL/GenBank/DDBJ databases">
        <authorList>
            <person name="Yim A.K.Y."/>
            <person name="Chan T.F."/>
            <person name="Ji K.M."/>
            <person name="Liu X.Y."/>
            <person name="Zhou J.W."/>
            <person name="Li R.Q."/>
            <person name="Yang K.Y."/>
            <person name="Li J."/>
            <person name="Li M."/>
            <person name="Law P.T.W."/>
            <person name="Wu Y.L."/>
            <person name="Cai Z.L."/>
            <person name="Qin H."/>
            <person name="Bao Y."/>
            <person name="Leung R.K.K."/>
            <person name="Ng P.K.S."/>
            <person name="Zou J."/>
            <person name="Zhong X.J."/>
            <person name="Ran P.X."/>
            <person name="Zhong N.S."/>
            <person name="Liu Z.G."/>
            <person name="Tsui S.K.W."/>
        </authorList>
    </citation>
    <scope>NUCLEOTIDE SEQUENCE</scope>
    <source>
        <strain evidence="1">Derf</strain>
        <tissue evidence="1">Whole organism</tissue>
    </source>
</reference>
<gene>
    <name evidence="1" type="ORF">DERF_002168</name>
</gene>
<reference evidence="1" key="2">
    <citation type="journal article" date="2022" name="Res Sq">
        <title>Comparative Genomics Reveals Insights into the Divergent Evolution of Astigmatic Mites and Household Pest Adaptations.</title>
        <authorList>
            <person name="Xiong Q."/>
            <person name="Wan A.T.-Y."/>
            <person name="Liu X.-Y."/>
            <person name="Fung C.S.-H."/>
            <person name="Xiao X."/>
            <person name="Malainual N."/>
            <person name="Hou J."/>
            <person name="Wang L."/>
            <person name="Wang M."/>
            <person name="Yang K."/>
            <person name="Cui Y."/>
            <person name="Leung E."/>
            <person name="Nong W."/>
            <person name="Shin S.-K."/>
            <person name="Au S."/>
            <person name="Jeong K.Y."/>
            <person name="Chew F.T."/>
            <person name="Hui J."/>
            <person name="Leung T.F."/>
            <person name="Tungtrongchitr A."/>
            <person name="Zhong N."/>
            <person name="Liu Z."/>
            <person name="Tsui S."/>
        </authorList>
    </citation>
    <scope>NUCLEOTIDE SEQUENCE</scope>
    <source>
        <strain evidence="1">Derf</strain>
        <tissue evidence="1">Whole organism</tissue>
    </source>
</reference>
<protein>
    <submittedName>
        <fullName evidence="1">Uncharacterized protein</fullName>
    </submittedName>
</protein>
<dbReference type="EMBL" id="ASGP02000001">
    <property type="protein sequence ID" value="KAH9528207.1"/>
    <property type="molecule type" value="Genomic_DNA"/>
</dbReference>
<sequence>MNLPYLFPTSSFNFGDHKSLMQEKKHKYEEIDATEILKAQLLTTTTTTATAAAKTNKFRPT</sequence>
<comment type="caution">
    <text evidence="1">The sequence shown here is derived from an EMBL/GenBank/DDBJ whole genome shotgun (WGS) entry which is preliminary data.</text>
</comment>
<evidence type="ECO:0000313" key="2">
    <source>
        <dbReference type="Proteomes" id="UP000790347"/>
    </source>
</evidence>
<proteinExistence type="predicted"/>
<name>A0A922LBS0_DERFA</name>